<dbReference type="PANTHER" id="PTHR33164">
    <property type="entry name" value="TRANSCRIPTIONAL REGULATOR, MARR FAMILY"/>
    <property type="match status" value="1"/>
</dbReference>
<comment type="caution">
    <text evidence="2">The sequence shown here is derived from an EMBL/GenBank/DDBJ whole genome shotgun (WGS) entry which is preliminary data.</text>
</comment>
<dbReference type="Proteomes" id="UP000709437">
    <property type="component" value="Unassembled WGS sequence"/>
</dbReference>
<dbReference type="GO" id="GO:0006950">
    <property type="term" value="P:response to stress"/>
    <property type="evidence" value="ECO:0007669"/>
    <property type="project" value="TreeGrafter"/>
</dbReference>
<dbReference type="PANTHER" id="PTHR33164:SF106">
    <property type="entry name" value="TRANSCRIPTIONAL REGULATORY PROTEIN"/>
    <property type="match status" value="1"/>
</dbReference>
<dbReference type="InterPro" id="IPR036388">
    <property type="entry name" value="WH-like_DNA-bd_sf"/>
</dbReference>
<organism evidence="2 3">
    <name type="scientific">Curtobacterium flaccumfaciens pv. flaccumfaciens</name>
    <dbReference type="NCBI Taxonomy" id="138532"/>
    <lineage>
        <taxon>Bacteria</taxon>
        <taxon>Bacillati</taxon>
        <taxon>Actinomycetota</taxon>
        <taxon>Actinomycetes</taxon>
        <taxon>Micrococcales</taxon>
        <taxon>Microbacteriaceae</taxon>
        <taxon>Curtobacterium</taxon>
    </lineage>
</organism>
<dbReference type="SMART" id="SM00347">
    <property type="entry name" value="HTH_MARR"/>
    <property type="match status" value="1"/>
</dbReference>
<dbReference type="PROSITE" id="PS50995">
    <property type="entry name" value="HTH_MARR_2"/>
    <property type="match status" value="1"/>
</dbReference>
<dbReference type="EMBL" id="JAHEWX010000004">
    <property type="protein sequence ID" value="MBT1541098.1"/>
    <property type="molecule type" value="Genomic_DNA"/>
</dbReference>
<dbReference type="InterPro" id="IPR000835">
    <property type="entry name" value="HTH_MarR-typ"/>
</dbReference>
<dbReference type="Gene3D" id="1.10.10.10">
    <property type="entry name" value="Winged helix-like DNA-binding domain superfamily/Winged helix DNA-binding domain"/>
    <property type="match status" value="1"/>
</dbReference>
<feature type="domain" description="HTH marR-type" evidence="1">
    <location>
        <begin position="1"/>
        <end position="141"/>
    </location>
</feature>
<accession>A0A9Q2W5B0</accession>
<evidence type="ECO:0000313" key="2">
    <source>
        <dbReference type="EMBL" id="MBT1541098.1"/>
    </source>
</evidence>
<name>A0A9Q2W5B0_9MICO</name>
<sequence length="152" mass="16933">MTDLRSQTLEALRRYAVRYQESALRFAAWMELPTSDGVALGEILWAETEGEPMTGTRLARRIGMTSGAANALVNRLEERGLIMRSRESADRRVVTLRVTELTRERSSGFLGSRAAELDEAIGSYDDDTLTVVRDFLLRFAAVLPQEAAASKH</sequence>
<dbReference type="InterPro" id="IPR036390">
    <property type="entry name" value="WH_DNA-bd_sf"/>
</dbReference>
<gene>
    <name evidence="2" type="ORF">KK103_04930</name>
</gene>
<evidence type="ECO:0000259" key="1">
    <source>
        <dbReference type="PROSITE" id="PS50995"/>
    </source>
</evidence>
<evidence type="ECO:0000313" key="3">
    <source>
        <dbReference type="Proteomes" id="UP000709437"/>
    </source>
</evidence>
<protein>
    <submittedName>
        <fullName evidence="2">MarR family transcriptional regulator</fullName>
    </submittedName>
</protein>
<reference evidence="2" key="1">
    <citation type="submission" date="2021-05" db="EMBL/GenBank/DDBJ databases">
        <title>Whole genome sequence of Curtobacterium flaccumfaciens pv. flaccumfaciens strain CFBP 3417.</title>
        <authorList>
            <person name="Osdaghi E."/>
            <person name="Taghouti G."/>
            <person name="Portier P."/>
            <person name="Fazliarab A."/>
            <person name="Taghavi S.M."/>
            <person name="Briand M."/>
            <person name="Le-Saux M."/>
            <person name="Jacques M.-A."/>
        </authorList>
    </citation>
    <scope>NUCLEOTIDE SEQUENCE</scope>
    <source>
        <strain evidence="2">CFBP 3417</strain>
    </source>
</reference>
<dbReference type="RefSeq" id="WP_214562470.1">
    <property type="nucleotide sequence ID" value="NZ_JAHEWX010000004.1"/>
</dbReference>
<proteinExistence type="predicted"/>
<dbReference type="GO" id="GO:0003700">
    <property type="term" value="F:DNA-binding transcription factor activity"/>
    <property type="evidence" value="ECO:0007669"/>
    <property type="project" value="InterPro"/>
</dbReference>
<dbReference type="SUPFAM" id="SSF46785">
    <property type="entry name" value="Winged helix' DNA-binding domain"/>
    <property type="match status" value="1"/>
</dbReference>
<dbReference type="AlphaFoldDB" id="A0A9Q2W5B0"/>
<dbReference type="Pfam" id="PF01047">
    <property type="entry name" value="MarR"/>
    <property type="match status" value="1"/>
</dbReference>
<dbReference type="InterPro" id="IPR039422">
    <property type="entry name" value="MarR/SlyA-like"/>
</dbReference>